<evidence type="ECO:0000313" key="2">
    <source>
        <dbReference type="EMBL" id="MBS3019282.1"/>
    </source>
</evidence>
<keyword evidence="1" id="KW-0732">Signal</keyword>
<feature type="signal peptide" evidence="1">
    <location>
        <begin position="1"/>
        <end position="31"/>
    </location>
</feature>
<dbReference type="Proteomes" id="UP001647436">
    <property type="component" value="Unassembled WGS sequence"/>
</dbReference>
<evidence type="ECO:0000313" key="3">
    <source>
        <dbReference type="Proteomes" id="UP001647436"/>
    </source>
</evidence>
<feature type="chain" id="PRO_5047251820" evidence="1">
    <location>
        <begin position="32"/>
        <end position="134"/>
    </location>
</feature>
<proteinExistence type="predicted"/>
<comment type="caution">
    <text evidence="2">The sequence shown here is derived from an EMBL/GenBank/DDBJ whole genome shotgun (WGS) entry which is preliminary data.</text>
</comment>
<organism evidence="2 3">
    <name type="scientific">Comamonas brasiliensis</name>
    <dbReference type="NCBI Taxonomy" id="1812482"/>
    <lineage>
        <taxon>Bacteria</taxon>
        <taxon>Pseudomonadati</taxon>
        <taxon>Pseudomonadota</taxon>
        <taxon>Betaproteobacteria</taxon>
        <taxon>Burkholderiales</taxon>
        <taxon>Comamonadaceae</taxon>
        <taxon>Comamonas</taxon>
    </lineage>
</organism>
<accession>A0ABS5LT78</accession>
<reference evidence="2 3" key="1">
    <citation type="submission" date="2020-03" db="EMBL/GenBank/DDBJ databases">
        <title>The role of nitrogen metabolism on polyethylene biodegradation.</title>
        <authorList>
            <person name="Peixoto J."/>
            <person name="Vizzotto C.S."/>
            <person name="Ramos A."/>
            <person name="Alves G."/>
            <person name="Steindorff A."/>
            <person name="Kruger R."/>
        </authorList>
    </citation>
    <scope>NUCLEOTIDE SEQUENCE [LARGE SCALE GENOMIC DNA]</scope>
    <source>
        <strain evidence="2 3">PE63</strain>
    </source>
</reference>
<keyword evidence="3" id="KW-1185">Reference proteome</keyword>
<gene>
    <name evidence="2" type="ORF">DJFAAGMI_02025</name>
</gene>
<evidence type="ECO:0000256" key="1">
    <source>
        <dbReference type="SAM" id="SignalP"/>
    </source>
</evidence>
<dbReference type="EMBL" id="JAANES010000002">
    <property type="protein sequence ID" value="MBS3019282.1"/>
    <property type="molecule type" value="Genomic_DNA"/>
</dbReference>
<sequence>MNRCTTTRFSRRYVACALLAAAASAGLPALAQGLPSDETRNFPPTVQFGELTVTNFPEVAINGTAIRTTPGFRLFSRERSIVFASNYAGQKMLVGYVIEPQTQGLHTAWILTPAEIEKYKPIQPRTLLQRVFGS</sequence>
<name>A0ABS5LT78_9BURK</name>
<dbReference type="RefSeq" id="WP_211457053.1">
    <property type="nucleotide sequence ID" value="NZ_JAANES010000002.1"/>
</dbReference>
<protein>
    <submittedName>
        <fullName evidence="2">Uncharacterized protein</fullName>
    </submittedName>
</protein>